<sequence length="63" mass="6752">RAAGQVSNSALGSERETNGRNVDEAWLDAATDSVDGYTAVDDGRVTNEAARGFQVSRRLRRVG</sequence>
<dbReference type="GeneID" id="20640721"/>
<organism evidence="2 3">
    <name type="scientific">Phytophthora sojae (strain P6497)</name>
    <name type="common">Soybean stem and root rot agent</name>
    <name type="synonym">Phytophthora megasperma f. sp. glycines</name>
    <dbReference type="NCBI Taxonomy" id="1094619"/>
    <lineage>
        <taxon>Eukaryota</taxon>
        <taxon>Sar</taxon>
        <taxon>Stramenopiles</taxon>
        <taxon>Oomycota</taxon>
        <taxon>Peronosporomycetes</taxon>
        <taxon>Peronosporales</taxon>
        <taxon>Peronosporaceae</taxon>
        <taxon>Phytophthora</taxon>
    </lineage>
</organism>
<dbReference type="KEGG" id="psoj:PHYSODRAFT_288819"/>
<dbReference type="AlphaFoldDB" id="G5A8H6"/>
<proteinExistence type="predicted"/>
<dbReference type="EMBL" id="JH159161">
    <property type="protein sequence ID" value="EGZ08202.1"/>
    <property type="molecule type" value="Genomic_DNA"/>
</dbReference>
<feature type="non-terminal residue" evidence="2">
    <location>
        <position position="1"/>
    </location>
</feature>
<accession>G5A8H6</accession>
<feature type="compositionally biased region" description="Polar residues" evidence="1">
    <location>
        <begin position="1"/>
        <end position="11"/>
    </location>
</feature>
<keyword evidence="3" id="KW-1185">Reference proteome</keyword>
<evidence type="ECO:0000256" key="1">
    <source>
        <dbReference type="SAM" id="MobiDB-lite"/>
    </source>
</evidence>
<feature type="compositionally biased region" description="Basic and acidic residues" evidence="1">
    <location>
        <begin position="13"/>
        <end position="23"/>
    </location>
</feature>
<evidence type="ECO:0000313" key="2">
    <source>
        <dbReference type="EMBL" id="EGZ08202.1"/>
    </source>
</evidence>
<protein>
    <submittedName>
        <fullName evidence="2">Uncharacterized protein</fullName>
    </submittedName>
</protein>
<reference evidence="2 3" key="1">
    <citation type="journal article" date="2006" name="Science">
        <title>Phytophthora genome sequences uncover evolutionary origins and mechanisms of pathogenesis.</title>
        <authorList>
            <person name="Tyler B.M."/>
            <person name="Tripathy S."/>
            <person name="Zhang X."/>
            <person name="Dehal P."/>
            <person name="Jiang R.H."/>
            <person name="Aerts A."/>
            <person name="Arredondo F.D."/>
            <person name="Baxter L."/>
            <person name="Bensasson D."/>
            <person name="Beynon J.L."/>
            <person name="Chapman J."/>
            <person name="Damasceno C.M."/>
            <person name="Dorrance A.E."/>
            <person name="Dou D."/>
            <person name="Dickerman A.W."/>
            <person name="Dubchak I.L."/>
            <person name="Garbelotto M."/>
            <person name="Gijzen M."/>
            <person name="Gordon S.G."/>
            <person name="Govers F."/>
            <person name="Grunwald N.J."/>
            <person name="Huang W."/>
            <person name="Ivors K.L."/>
            <person name="Jones R.W."/>
            <person name="Kamoun S."/>
            <person name="Krampis K."/>
            <person name="Lamour K.H."/>
            <person name="Lee M.K."/>
            <person name="McDonald W.H."/>
            <person name="Medina M."/>
            <person name="Meijer H.J."/>
            <person name="Nordberg E.K."/>
            <person name="Maclean D.J."/>
            <person name="Ospina-Giraldo M.D."/>
            <person name="Morris P.F."/>
            <person name="Phuntumart V."/>
            <person name="Putnam N.H."/>
            <person name="Rash S."/>
            <person name="Rose J.K."/>
            <person name="Sakihama Y."/>
            <person name="Salamov A.A."/>
            <person name="Savidor A."/>
            <person name="Scheuring C.F."/>
            <person name="Smith B.M."/>
            <person name="Sobral B.W."/>
            <person name="Terry A."/>
            <person name="Torto-Alalibo T.A."/>
            <person name="Win J."/>
            <person name="Xu Z."/>
            <person name="Zhang H."/>
            <person name="Grigoriev I.V."/>
            <person name="Rokhsar D.S."/>
            <person name="Boore J.L."/>
        </authorList>
    </citation>
    <scope>NUCLEOTIDE SEQUENCE [LARGE SCALE GENOMIC DNA]</scope>
    <source>
        <strain evidence="2 3">P6497</strain>
    </source>
</reference>
<dbReference type="Proteomes" id="UP000002640">
    <property type="component" value="Unassembled WGS sequence"/>
</dbReference>
<dbReference type="RefSeq" id="XP_009536374.1">
    <property type="nucleotide sequence ID" value="XM_009538079.1"/>
</dbReference>
<evidence type="ECO:0000313" key="3">
    <source>
        <dbReference type="Proteomes" id="UP000002640"/>
    </source>
</evidence>
<feature type="region of interest" description="Disordered" evidence="1">
    <location>
        <begin position="1"/>
        <end position="23"/>
    </location>
</feature>
<dbReference type="InParanoid" id="G5A8H6"/>
<name>G5A8H6_PHYSP</name>
<gene>
    <name evidence="2" type="ORF">PHYSODRAFT_288819</name>
</gene>